<proteinExistence type="predicted"/>
<gene>
    <name evidence="1" type="ORF">K1T71_011570</name>
</gene>
<comment type="caution">
    <text evidence="1">The sequence shown here is derived from an EMBL/GenBank/DDBJ whole genome shotgun (WGS) entry which is preliminary data.</text>
</comment>
<reference evidence="1 2" key="1">
    <citation type="journal article" date="2021" name="Front. Genet.">
        <title>Chromosome-Level Genome Assembly Reveals Significant Gene Expansion in the Toll and IMD Signaling Pathways of Dendrolimus kikuchii.</title>
        <authorList>
            <person name="Zhou J."/>
            <person name="Wu P."/>
            <person name="Xiong Z."/>
            <person name="Liu N."/>
            <person name="Zhao N."/>
            <person name="Ji M."/>
            <person name="Qiu Y."/>
            <person name="Yang B."/>
        </authorList>
    </citation>
    <scope>NUCLEOTIDE SEQUENCE [LARGE SCALE GENOMIC DNA]</scope>
    <source>
        <strain evidence="1">Ann1</strain>
    </source>
</reference>
<evidence type="ECO:0000313" key="2">
    <source>
        <dbReference type="Proteomes" id="UP000824533"/>
    </source>
</evidence>
<name>A0ACC1CPQ9_9NEOP</name>
<sequence>MHRTPIRPRAPAKVVLTPPEKVPLPPGLFPVVGPDTARRERIKNQINRDWSPVTDDVEETVAESPPAKEEARLEVNINKSPLSIGTHLRKKVTLTFSPPTARVVNKTFTKTTPPKGGKETSRETEAKNCIARAKLHLNDSRNLKTEIKQGVQTAVERLYDLYKETEAELGRALANNRGGLGERESSCKEVQTEAQIQEPDRRRNTEESKIMGKIEEQTALIQKSLERMNNLEQVIQKYGSESSKESTLKMSYASVAAVRPGVKPPTYRTLHSVAVSSGKENASADEVLKEVREALNARQGGIEVERVRKARDGRVIISCRSPEEREKLKQKLSEKKARLTAEDITNKQPMVMITGVLRSHTDDDLFEALRNQNELVFEGLEEGDDRMEVAYKIRGRNPNTHRVIMKVSPPLWRRMVDTGTVRVDLQTLQVTDRSPLTQCTICLGFGHGKKLCTETQVMCSHCGGPHTRNECEEYTVGAPPKCKNCTREKKAEADHNAFSETCPVRARWDAIVRATVAYS</sequence>
<organism evidence="1 2">
    <name type="scientific">Dendrolimus kikuchii</name>
    <dbReference type="NCBI Taxonomy" id="765133"/>
    <lineage>
        <taxon>Eukaryota</taxon>
        <taxon>Metazoa</taxon>
        <taxon>Ecdysozoa</taxon>
        <taxon>Arthropoda</taxon>
        <taxon>Hexapoda</taxon>
        <taxon>Insecta</taxon>
        <taxon>Pterygota</taxon>
        <taxon>Neoptera</taxon>
        <taxon>Endopterygota</taxon>
        <taxon>Lepidoptera</taxon>
        <taxon>Glossata</taxon>
        <taxon>Ditrysia</taxon>
        <taxon>Bombycoidea</taxon>
        <taxon>Lasiocampidae</taxon>
        <taxon>Dendrolimus</taxon>
    </lineage>
</organism>
<dbReference type="EMBL" id="CM034406">
    <property type="protein sequence ID" value="KAJ0173394.1"/>
    <property type="molecule type" value="Genomic_DNA"/>
</dbReference>
<keyword evidence="2" id="KW-1185">Reference proteome</keyword>
<dbReference type="Proteomes" id="UP000824533">
    <property type="component" value="Linkage Group LG20"/>
</dbReference>
<evidence type="ECO:0000313" key="1">
    <source>
        <dbReference type="EMBL" id="KAJ0173394.1"/>
    </source>
</evidence>
<protein>
    <submittedName>
        <fullName evidence="1">Uncharacterized protein</fullName>
    </submittedName>
</protein>
<accession>A0ACC1CPQ9</accession>